<accession>A0AAD3NZD7</accession>
<dbReference type="Proteomes" id="UP001143349">
    <property type="component" value="Unassembled WGS sequence"/>
</dbReference>
<reference evidence="1" key="1">
    <citation type="journal article" date="2014" name="Int. J. Syst. Evol. Microbiol.">
        <title>Complete genome sequence of Corynebacterium casei LMG S-19264T (=DSM 44701T), isolated from a smear-ripened cheese.</title>
        <authorList>
            <consortium name="US DOE Joint Genome Institute (JGI-PGF)"/>
            <person name="Walter F."/>
            <person name="Albersmeier A."/>
            <person name="Kalinowski J."/>
            <person name="Ruckert C."/>
        </authorList>
    </citation>
    <scope>NUCLEOTIDE SEQUENCE</scope>
    <source>
        <strain evidence="1">VKM B-2222</strain>
    </source>
</reference>
<dbReference type="EMBL" id="BSFH01000029">
    <property type="protein sequence ID" value="GLK64674.1"/>
    <property type="molecule type" value="Genomic_DNA"/>
</dbReference>
<dbReference type="RefSeq" id="WP_010396608.1">
    <property type="nucleotide sequence ID" value="NZ_BSFH01000029.1"/>
</dbReference>
<comment type="caution">
    <text evidence="1">The sequence shown here is derived from an EMBL/GenBank/DDBJ whole genome shotgun (WGS) entry which is preliminary data.</text>
</comment>
<sequence>MEDMKRYAIYYAPPEGAFARHASAWLGWDAATGQAVEQPDLGLPAADITRDPRRYGFHGTLKPPFRLAEGRDAGGLHDALSRLAAQLAPVTLSGLKLASLGGFLALIPQGDTTPLQTLAATVVAALDGFRAPLTEAEIARRRPDLLTPRQRELLDLWGYPYVMDEFRFHLTLSDRLDEPLASEAARVLDAHFAPVLPRPFRLAELCLFGEGEDGRFRLLHRYALSG</sequence>
<proteinExistence type="predicted"/>
<organism evidence="1 2">
    <name type="scientific">Paracoccus kondratievae</name>
    <dbReference type="NCBI Taxonomy" id="135740"/>
    <lineage>
        <taxon>Bacteria</taxon>
        <taxon>Pseudomonadati</taxon>
        <taxon>Pseudomonadota</taxon>
        <taxon>Alphaproteobacteria</taxon>
        <taxon>Rhodobacterales</taxon>
        <taxon>Paracoccaceae</taxon>
        <taxon>Paracoccus</taxon>
    </lineage>
</organism>
<dbReference type="AlphaFoldDB" id="A0AAD3NZD7"/>
<dbReference type="Gene3D" id="3.90.1140.10">
    <property type="entry name" value="Cyclic phosphodiesterase"/>
    <property type="match status" value="1"/>
</dbReference>
<name>A0AAD3NZD7_9RHOB</name>
<protein>
    <submittedName>
        <fullName evidence="1">Phosphonate metabolism protein</fullName>
    </submittedName>
</protein>
<dbReference type="Pfam" id="PF06299">
    <property type="entry name" value="DUF1045"/>
    <property type="match status" value="1"/>
</dbReference>
<dbReference type="InterPro" id="IPR009389">
    <property type="entry name" value="DUF1045"/>
</dbReference>
<keyword evidence="2" id="KW-1185">Reference proteome</keyword>
<reference evidence="1" key="2">
    <citation type="submission" date="2023-01" db="EMBL/GenBank/DDBJ databases">
        <authorList>
            <person name="Sun Q."/>
            <person name="Evtushenko L."/>
        </authorList>
    </citation>
    <scope>NUCLEOTIDE SEQUENCE</scope>
    <source>
        <strain evidence="1">VKM B-2222</strain>
    </source>
</reference>
<dbReference type="NCBIfam" id="TIGR03223">
    <property type="entry name" value="Phn_opern_protn"/>
    <property type="match status" value="1"/>
</dbReference>
<gene>
    <name evidence="1" type="ORF">GCM10017635_21450</name>
</gene>
<dbReference type="PIRSF" id="PIRSF033328">
    <property type="entry name" value="Phest_Mll4975"/>
    <property type="match status" value="1"/>
</dbReference>
<evidence type="ECO:0000313" key="1">
    <source>
        <dbReference type="EMBL" id="GLK64674.1"/>
    </source>
</evidence>
<evidence type="ECO:0000313" key="2">
    <source>
        <dbReference type="Proteomes" id="UP001143349"/>
    </source>
</evidence>